<name>A0AA36G5A0_9BILA</name>
<dbReference type="EMBL" id="CATQJA010002643">
    <property type="protein sequence ID" value="CAJ0576314.1"/>
    <property type="molecule type" value="Genomic_DNA"/>
</dbReference>
<organism evidence="1 2">
    <name type="scientific">Mesorhabditis spiculigera</name>
    <dbReference type="NCBI Taxonomy" id="96644"/>
    <lineage>
        <taxon>Eukaryota</taxon>
        <taxon>Metazoa</taxon>
        <taxon>Ecdysozoa</taxon>
        <taxon>Nematoda</taxon>
        <taxon>Chromadorea</taxon>
        <taxon>Rhabditida</taxon>
        <taxon>Rhabditina</taxon>
        <taxon>Rhabditomorpha</taxon>
        <taxon>Rhabditoidea</taxon>
        <taxon>Rhabditidae</taxon>
        <taxon>Mesorhabditinae</taxon>
        <taxon>Mesorhabditis</taxon>
    </lineage>
</organism>
<sequence length="32" mass="3704">MDSCVNRAYFPQASCTQIQNLIESCFVFLMML</sequence>
<dbReference type="AlphaFoldDB" id="A0AA36G5A0"/>
<reference evidence="1" key="1">
    <citation type="submission" date="2023-06" db="EMBL/GenBank/DDBJ databases">
        <authorList>
            <person name="Delattre M."/>
        </authorList>
    </citation>
    <scope>NUCLEOTIDE SEQUENCE</scope>
    <source>
        <strain evidence="1">AF72</strain>
    </source>
</reference>
<feature type="non-terminal residue" evidence="1">
    <location>
        <position position="1"/>
    </location>
</feature>
<proteinExistence type="predicted"/>
<keyword evidence="2" id="KW-1185">Reference proteome</keyword>
<gene>
    <name evidence="1" type="ORF">MSPICULIGERA_LOCUS14609</name>
</gene>
<dbReference type="Proteomes" id="UP001177023">
    <property type="component" value="Unassembled WGS sequence"/>
</dbReference>
<comment type="caution">
    <text evidence="1">The sequence shown here is derived from an EMBL/GenBank/DDBJ whole genome shotgun (WGS) entry which is preliminary data.</text>
</comment>
<protein>
    <submittedName>
        <fullName evidence="1">Uncharacterized protein</fullName>
    </submittedName>
</protein>
<accession>A0AA36G5A0</accession>
<evidence type="ECO:0000313" key="2">
    <source>
        <dbReference type="Proteomes" id="UP001177023"/>
    </source>
</evidence>
<evidence type="ECO:0000313" key="1">
    <source>
        <dbReference type="EMBL" id="CAJ0576314.1"/>
    </source>
</evidence>